<dbReference type="InParanoid" id="A0A068UVA6"/>
<dbReference type="STRING" id="49390.A0A068UVA6"/>
<dbReference type="FunCoup" id="A0A068UVA6">
    <property type="interactions" value="1455"/>
</dbReference>
<dbReference type="OMA" id="DHLSAQH"/>
<sequence length="517" mass="58284">MDLSCKFPFQSSSSSSSWAPSQAYLTGPLNTKMSQRRGKTSSWTVFDLTTSASVQPLDTKMLRRRGKTSGCTAFDLEHRRKQRLEPEAKDEFFPAISSSMDQSQKALTNIANITASEKHFASLLQDAVKFQIKPKRRDMHEKKLQGGCSSGVKDALKANGMLKELHPWADQCLIEDVLAGVDYDVDKASSLLKMMVSSEQKYNNIKITRTDELKFNHKKSLVNENKSLAEKDTDLSQVMHLLEGLLLSNNRDLTDERASSRRMLLHDVFATKMILNSIKSLPIEQEEDDVYLAQRKEAQKMTSSASRNSKASVDAYLRGDHLSAQLYSRKAREEWLTAKQLNAKAAKEILRIKNLKNDEWTLDLHGLHAAEAVEALQEHLQRIESQMPTKQLACARRFNAIQSQMPCARILNVSQMPIASARIFNVSQMPARRFNVMAGIVSSTAPNVAIFRDLEECDSQIPLFRPRPASVEVITGKGKHSRGEATLPPAIRSFLDENRYHYSEARPGVIEVQVKFR</sequence>
<dbReference type="AlphaFoldDB" id="A0A068UVA6"/>
<evidence type="ECO:0000313" key="2">
    <source>
        <dbReference type="EMBL" id="CDP11568.1"/>
    </source>
</evidence>
<keyword evidence="3" id="KW-1185">Reference proteome</keyword>
<protein>
    <recommendedName>
        <fullName evidence="1">Smr domain-containing protein</fullName>
    </recommendedName>
</protein>
<organism evidence="2 3">
    <name type="scientific">Coffea canephora</name>
    <name type="common">Robusta coffee</name>
    <dbReference type="NCBI Taxonomy" id="49390"/>
    <lineage>
        <taxon>Eukaryota</taxon>
        <taxon>Viridiplantae</taxon>
        <taxon>Streptophyta</taxon>
        <taxon>Embryophyta</taxon>
        <taxon>Tracheophyta</taxon>
        <taxon>Spermatophyta</taxon>
        <taxon>Magnoliopsida</taxon>
        <taxon>eudicotyledons</taxon>
        <taxon>Gunneridae</taxon>
        <taxon>Pentapetalae</taxon>
        <taxon>asterids</taxon>
        <taxon>lamiids</taxon>
        <taxon>Gentianales</taxon>
        <taxon>Rubiaceae</taxon>
        <taxon>Ixoroideae</taxon>
        <taxon>Gardenieae complex</taxon>
        <taxon>Bertiereae - Coffeeae clade</taxon>
        <taxon>Coffeeae</taxon>
        <taxon>Coffea</taxon>
    </lineage>
</organism>
<reference evidence="3" key="1">
    <citation type="journal article" date="2014" name="Science">
        <title>The coffee genome provides insight into the convergent evolution of caffeine biosynthesis.</title>
        <authorList>
            <person name="Denoeud F."/>
            <person name="Carretero-Paulet L."/>
            <person name="Dereeper A."/>
            <person name="Droc G."/>
            <person name="Guyot R."/>
            <person name="Pietrella M."/>
            <person name="Zheng C."/>
            <person name="Alberti A."/>
            <person name="Anthony F."/>
            <person name="Aprea G."/>
            <person name="Aury J.M."/>
            <person name="Bento P."/>
            <person name="Bernard M."/>
            <person name="Bocs S."/>
            <person name="Campa C."/>
            <person name="Cenci A."/>
            <person name="Combes M.C."/>
            <person name="Crouzillat D."/>
            <person name="Da Silva C."/>
            <person name="Daddiego L."/>
            <person name="De Bellis F."/>
            <person name="Dussert S."/>
            <person name="Garsmeur O."/>
            <person name="Gayraud T."/>
            <person name="Guignon V."/>
            <person name="Jahn K."/>
            <person name="Jamilloux V."/>
            <person name="Joet T."/>
            <person name="Labadie K."/>
            <person name="Lan T."/>
            <person name="Leclercq J."/>
            <person name="Lepelley M."/>
            <person name="Leroy T."/>
            <person name="Li L.T."/>
            <person name="Librado P."/>
            <person name="Lopez L."/>
            <person name="Munoz A."/>
            <person name="Noel B."/>
            <person name="Pallavicini A."/>
            <person name="Perrotta G."/>
            <person name="Poncet V."/>
            <person name="Pot D."/>
            <person name="Priyono X."/>
            <person name="Rigoreau M."/>
            <person name="Rouard M."/>
            <person name="Rozas J."/>
            <person name="Tranchant-Dubreuil C."/>
            <person name="VanBuren R."/>
            <person name="Zhang Q."/>
            <person name="Andrade A.C."/>
            <person name="Argout X."/>
            <person name="Bertrand B."/>
            <person name="de Kochko A."/>
            <person name="Graziosi G."/>
            <person name="Henry R.J."/>
            <person name="Jayarama X."/>
            <person name="Ming R."/>
            <person name="Nagai C."/>
            <person name="Rounsley S."/>
            <person name="Sankoff D."/>
            <person name="Giuliano G."/>
            <person name="Albert V.A."/>
            <person name="Wincker P."/>
            <person name="Lashermes P."/>
        </authorList>
    </citation>
    <scope>NUCLEOTIDE SEQUENCE [LARGE SCALE GENOMIC DNA]</scope>
    <source>
        <strain evidence="3">cv. DH200-94</strain>
    </source>
</reference>
<dbReference type="OrthoDB" id="3231855at2759"/>
<dbReference type="Gramene" id="CDP11568">
    <property type="protein sequence ID" value="CDP11568"/>
    <property type="gene ID" value="GSCOC_T00033892001"/>
</dbReference>
<evidence type="ECO:0000313" key="3">
    <source>
        <dbReference type="Proteomes" id="UP000295252"/>
    </source>
</evidence>
<dbReference type="PhylomeDB" id="A0A068UVA6"/>
<dbReference type="PANTHER" id="PTHR47812:SF2">
    <property type="entry name" value="SMR (SMALL MUTS RELATED) DOMAIN-CONTAINING PROTEIN"/>
    <property type="match status" value="1"/>
</dbReference>
<proteinExistence type="predicted"/>
<name>A0A068UVA6_COFCA</name>
<dbReference type="InterPro" id="IPR013899">
    <property type="entry name" value="DUF1771"/>
</dbReference>
<accession>A0A068UVA6</accession>
<feature type="domain" description="Smr" evidence="1">
    <location>
        <begin position="362"/>
        <end position="515"/>
    </location>
</feature>
<dbReference type="InterPro" id="IPR002625">
    <property type="entry name" value="Smr_dom"/>
</dbReference>
<gene>
    <name evidence="2" type="ORF">GSCOC_T00033892001</name>
</gene>
<evidence type="ECO:0000259" key="1">
    <source>
        <dbReference type="PROSITE" id="PS50828"/>
    </source>
</evidence>
<dbReference type="Gene3D" id="3.30.1370.110">
    <property type="match status" value="1"/>
</dbReference>
<dbReference type="InterPro" id="IPR036063">
    <property type="entry name" value="Smr_dom_sf"/>
</dbReference>
<dbReference type="EMBL" id="HG739140">
    <property type="protein sequence ID" value="CDP11568.1"/>
    <property type="molecule type" value="Genomic_DNA"/>
</dbReference>
<dbReference type="PROSITE" id="PS50828">
    <property type="entry name" value="SMR"/>
    <property type="match status" value="1"/>
</dbReference>
<dbReference type="SUPFAM" id="SSF160443">
    <property type="entry name" value="SMR domain-like"/>
    <property type="match status" value="1"/>
</dbReference>
<dbReference type="Pfam" id="PF08590">
    <property type="entry name" value="DUF1771"/>
    <property type="match status" value="1"/>
</dbReference>
<dbReference type="SMART" id="SM01162">
    <property type="entry name" value="DUF1771"/>
    <property type="match status" value="1"/>
</dbReference>
<dbReference type="SMART" id="SM00463">
    <property type="entry name" value="SMR"/>
    <property type="match status" value="1"/>
</dbReference>
<dbReference type="Proteomes" id="UP000295252">
    <property type="component" value="Chromosome IX"/>
</dbReference>
<dbReference type="PANTHER" id="PTHR47812">
    <property type="entry name" value="SMR (SMALL MUTS RELATED) DOMAIN-CONTAINING PROTEIN"/>
    <property type="match status" value="1"/>
</dbReference>